<dbReference type="InterPro" id="IPR004480">
    <property type="entry name" value="Monothiol_GRX-rel"/>
</dbReference>
<dbReference type="AlphaFoldDB" id="A0AAE0FAU7"/>
<evidence type="ECO:0000259" key="3">
    <source>
        <dbReference type="Pfam" id="PF00462"/>
    </source>
</evidence>
<sequence>MTSEPSPCVEGLTWILGELPSHTLAVAFIPTYNPGLRETIKTYSQWPTIPQVYCNGEFMGGADIIIEMHEAGELKGALQSPE</sequence>
<comment type="caution">
    <text evidence="4">The sequence shown here is derived from an EMBL/GenBank/DDBJ whole genome shotgun (WGS) entry which is preliminary data.</text>
</comment>
<accession>A0AAE0FAU7</accession>
<keyword evidence="2" id="KW-0676">Redox-active center</keyword>
<dbReference type="InterPro" id="IPR036249">
    <property type="entry name" value="Thioredoxin-like_sf"/>
</dbReference>
<dbReference type="PANTHER" id="PTHR10293:SF16">
    <property type="entry name" value="GLUTAREDOXIN-RELATED PROTEIN 5, MITOCHONDRIAL"/>
    <property type="match status" value="1"/>
</dbReference>
<evidence type="ECO:0000313" key="4">
    <source>
        <dbReference type="EMBL" id="KAK3256268.1"/>
    </source>
</evidence>
<proteinExistence type="inferred from homology"/>
<dbReference type="EMBL" id="LGRX02021819">
    <property type="protein sequence ID" value="KAK3256268.1"/>
    <property type="molecule type" value="Genomic_DNA"/>
</dbReference>
<dbReference type="SUPFAM" id="SSF52833">
    <property type="entry name" value="Thioredoxin-like"/>
    <property type="match status" value="1"/>
</dbReference>
<organism evidence="4 5">
    <name type="scientific">Cymbomonas tetramitiformis</name>
    <dbReference type="NCBI Taxonomy" id="36881"/>
    <lineage>
        <taxon>Eukaryota</taxon>
        <taxon>Viridiplantae</taxon>
        <taxon>Chlorophyta</taxon>
        <taxon>Pyramimonadophyceae</taxon>
        <taxon>Pyramimonadales</taxon>
        <taxon>Pyramimonadaceae</taxon>
        <taxon>Cymbomonas</taxon>
    </lineage>
</organism>
<feature type="domain" description="Glutaredoxin" evidence="3">
    <location>
        <begin position="33"/>
        <end position="58"/>
    </location>
</feature>
<comment type="similarity">
    <text evidence="1">Belongs to the glutaredoxin family. CGFS subfamily.</text>
</comment>
<evidence type="ECO:0000313" key="5">
    <source>
        <dbReference type="Proteomes" id="UP001190700"/>
    </source>
</evidence>
<keyword evidence="5" id="KW-1185">Reference proteome</keyword>
<dbReference type="GO" id="GO:0005759">
    <property type="term" value="C:mitochondrial matrix"/>
    <property type="evidence" value="ECO:0007669"/>
    <property type="project" value="TreeGrafter"/>
</dbReference>
<dbReference type="Pfam" id="PF00462">
    <property type="entry name" value="Glutaredoxin"/>
    <property type="match status" value="1"/>
</dbReference>
<evidence type="ECO:0000256" key="1">
    <source>
        <dbReference type="ARBA" id="ARBA00008983"/>
    </source>
</evidence>
<dbReference type="PANTHER" id="PTHR10293">
    <property type="entry name" value="GLUTAREDOXIN FAMILY MEMBER"/>
    <property type="match status" value="1"/>
</dbReference>
<dbReference type="Gene3D" id="3.40.30.10">
    <property type="entry name" value="Glutaredoxin"/>
    <property type="match status" value="1"/>
</dbReference>
<dbReference type="PROSITE" id="PS51354">
    <property type="entry name" value="GLUTAREDOXIN_2"/>
    <property type="match status" value="1"/>
</dbReference>
<dbReference type="Proteomes" id="UP001190700">
    <property type="component" value="Unassembled WGS sequence"/>
</dbReference>
<protein>
    <submittedName>
        <fullName evidence="4">Bifunctional monothiol glutaredoxin-S16, chloroplastic</fullName>
    </submittedName>
</protein>
<name>A0AAE0FAU7_9CHLO</name>
<gene>
    <name evidence="4" type="ORF">CYMTET_34587</name>
</gene>
<dbReference type="InterPro" id="IPR002109">
    <property type="entry name" value="Glutaredoxin"/>
</dbReference>
<reference evidence="4 5" key="1">
    <citation type="journal article" date="2015" name="Genome Biol. Evol.">
        <title>Comparative Genomics of a Bacterivorous Green Alga Reveals Evolutionary Causalities and Consequences of Phago-Mixotrophic Mode of Nutrition.</title>
        <authorList>
            <person name="Burns J.A."/>
            <person name="Paasch A."/>
            <person name="Narechania A."/>
            <person name="Kim E."/>
        </authorList>
    </citation>
    <scope>NUCLEOTIDE SEQUENCE [LARGE SCALE GENOMIC DNA]</scope>
    <source>
        <strain evidence="4 5">PLY_AMNH</strain>
    </source>
</reference>
<evidence type="ECO:0000256" key="2">
    <source>
        <dbReference type="ARBA" id="ARBA00023284"/>
    </source>
</evidence>